<feature type="region of interest" description="Disordered" evidence="1">
    <location>
        <begin position="182"/>
        <end position="204"/>
    </location>
</feature>
<reference evidence="2 3" key="1">
    <citation type="submission" date="2019-11" db="EMBL/GenBank/DDBJ databases">
        <title>Streptomyces typhae sp. nov., a novel endophytic actinomycete isolated from the root of cattail pollen (Typha angustifolia L.).</title>
        <authorList>
            <person name="Peng C."/>
        </authorList>
    </citation>
    <scope>NUCLEOTIDE SEQUENCE [LARGE SCALE GENOMIC DNA]</scope>
    <source>
        <strain evidence="3">p1417</strain>
    </source>
</reference>
<dbReference type="RefSeq" id="WP_157164408.1">
    <property type="nucleotide sequence ID" value="NZ_WPNZ01000002.1"/>
</dbReference>
<dbReference type="AlphaFoldDB" id="A0A6L6WUW1"/>
<sequence length="204" mass="23150">MLLIVAQLVTIALRDRDTGSRTAIANGILTRMSLHTTHFPLRKLDRDAPVKYFLEPETTHPEWVKSCKYFYVYRFYSSDRRPLYIGITSGAPTRWDAHRKRSAWWPEVEYVAVSFYPSYSAIQVAEKAAIRSEKPQCNRQFVRGPAHLSLHLHGQAEEAAALLFRDADASFISELAHLLTKPERFPQPEPPPAARLADDAASTA</sequence>
<accession>A0A6L6WUW1</accession>
<evidence type="ECO:0000313" key="3">
    <source>
        <dbReference type="Proteomes" id="UP000483802"/>
    </source>
</evidence>
<evidence type="ECO:0008006" key="4">
    <source>
        <dbReference type="Google" id="ProtNLM"/>
    </source>
</evidence>
<gene>
    <name evidence="2" type="ORF">GPA10_05015</name>
</gene>
<dbReference type="CDD" id="cd00719">
    <property type="entry name" value="GIY-YIG_SF"/>
    <property type="match status" value="1"/>
</dbReference>
<name>A0A6L6WUW1_9ACTN</name>
<keyword evidence="3" id="KW-1185">Reference proteome</keyword>
<dbReference type="SUPFAM" id="SSF82771">
    <property type="entry name" value="GIY-YIG endonuclease"/>
    <property type="match status" value="1"/>
</dbReference>
<evidence type="ECO:0000313" key="2">
    <source>
        <dbReference type="EMBL" id="MVO84146.1"/>
    </source>
</evidence>
<protein>
    <recommendedName>
        <fullName evidence="4">GIY-YIG nuclease family protein</fullName>
    </recommendedName>
</protein>
<comment type="caution">
    <text evidence="2">The sequence shown here is derived from an EMBL/GenBank/DDBJ whole genome shotgun (WGS) entry which is preliminary data.</text>
</comment>
<evidence type="ECO:0000256" key="1">
    <source>
        <dbReference type="SAM" id="MobiDB-lite"/>
    </source>
</evidence>
<dbReference type="EMBL" id="WPNZ01000002">
    <property type="protein sequence ID" value="MVO84146.1"/>
    <property type="molecule type" value="Genomic_DNA"/>
</dbReference>
<organism evidence="2 3">
    <name type="scientific">Streptomyces typhae</name>
    <dbReference type="NCBI Taxonomy" id="2681492"/>
    <lineage>
        <taxon>Bacteria</taxon>
        <taxon>Bacillati</taxon>
        <taxon>Actinomycetota</taxon>
        <taxon>Actinomycetes</taxon>
        <taxon>Kitasatosporales</taxon>
        <taxon>Streptomycetaceae</taxon>
        <taxon>Streptomyces</taxon>
    </lineage>
</organism>
<dbReference type="InterPro" id="IPR035901">
    <property type="entry name" value="GIY-YIG_endonuc_sf"/>
</dbReference>
<dbReference type="Proteomes" id="UP000483802">
    <property type="component" value="Unassembled WGS sequence"/>
</dbReference>
<proteinExistence type="predicted"/>